<dbReference type="OrthoDB" id="913891at2759"/>
<gene>
    <name evidence="2" type="ORF">F511_34028</name>
</gene>
<accession>A0A2Z7BJW9</accession>
<feature type="non-terminal residue" evidence="2">
    <location>
        <position position="1"/>
    </location>
</feature>
<dbReference type="Pfam" id="PF14223">
    <property type="entry name" value="Retrotran_gag_2"/>
    <property type="match status" value="1"/>
</dbReference>
<evidence type="ECO:0000313" key="2">
    <source>
        <dbReference type="EMBL" id="KZV34405.1"/>
    </source>
</evidence>
<feature type="compositionally biased region" description="Low complexity" evidence="1">
    <location>
        <begin position="217"/>
        <end position="227"/>
    </location>
</feature>
<evidence type="ECO:0000256" key="1">
    <source>
        <dbReference type="SAM" id="MobiDB-lite"/>
    </source>
</evidence>
<dbReference type="PANTHER" id="PTHR47481">
    <property type="match status" value="1"/>
</dbReference>
<organism evidence="2 3">
    <name type="scientific">Dorcoceras hygrometricum</name>
    <dbReference type="NCBI Taxonomy" id="472368"/>
    <lineage>
        <taxon>Eukaryota</taxon>
        <taxon>Viridiplantae</taxon>
        <taxon>Streptophyta</taxon>
        <taxon>Embryophyta</taxon>
        <taxon>Tracheophyta</taxon>
        <taxon>Spermatophyta</taxon>
        <taxon>Magnoliopsida</taxon>
        <taxon>eudicotyledons</taxon>
        <taxon>Gunneridae</taxon>
        <taxon>Pentapetalae</taxon>
        <taxon>asterids</taxon>
        <taxon>lamiids</taxon>
        <taxon>Lamiales</taxon>
        <taxon>Gesneriaceae</taxon>
        <taxon>Didymocarpoideae</taxon>
        <taxon>Trichosporeae</taxon>
        <taxon>Loxocarpinae</taxon>
        <taxon>Dorcoceras</taxon>
    </lineage>
</organism>
<feature type="compositionally biased region" description="Polar residues" evidence="1">
    <location>
        <begin position="200"/>
        <end position="216"/>
    </location>
</feature>
<evidence type="ECO:0008006" key="4">
    <source>
        <dbReference type="Google" id="ProtNLM"/>
    </source>
</evidence>
<dbReference type="EMBL" id="KV005069">
    <property type="protein sequence ID" value="KZV34405.1"/>
    <property type="molecule type" value="Genomic_DNA"/>
</dbReference>
<dbReference type="PANTHER" id="PTHR47481:SF31">
    <property type="entry name" value="OS01G0873500 PROTEIN"/>
    <property type="match status" value="1"/>
</dbReference>
<reference evidence="2 3" key="1">
    <citation type="journal article" date="2015" name="Proc. Natl. Acad. Sci. U.S.A.">
        <title>The resurrection genome of Boea hygrometrica: A blueprint for survival of dehydration.</title>
        <authorList>
            <person name="Xiao L."/>
            <person name="Yang G."/>
            <person name="Zhang L."/>
            <person name="Yang X."/>
            <person name="Zhao S."/>
            <person name="Ji Z."/>
            <person name="Zhou Q."/>
            <person name="Hu M."/>
            <person name="Wang Y."/>
            <person name="Chen M."/>
            <person name="Xu Y."/>
            <person name="Jin H."/>
            <person name="Xiao X."/>
            <person name="Hu G."/>
            <person name="Bao F."/>
            <person name="Hu Y."/>
            <person name="Wan P."/>
            <person name="Li L."/>
            <person name="Deng X."/>
            <person name="Kuang T."/>
            <person name="Xiang C."/>
            <person name="Zhu J.K."/>
            <person name="Oliver M.J."/>
            <person name="He Y."/>
        </authorList>
    </citation>
    <scope>NUCLEOTIDE SEQUENCE [LARGE SCALE GENOMIC DNA]</scope>
    <source>
        <strain evidence="3">cv. XS01</strain>
    </source>
</reference>
<name>A0A2Z7BJW9_9LAMI</name>
<sequence>LLWETMILPIIRGNKLDGYVLGTKLCPPEFLPRTTPGSTVKIPNPEYEEWLSNDQLLLGWLYSTMSSDIASQLMQKATSKELWDGAKELSGAQTRSRIVYYKAELQKTKKGGMKMEEYLTTMKAIADNLAMAGNPIPLPDLIVQILSGLDAEYTPIVTLLTDKISVSWIELQTNLLTYESRLEQLHTYQTDGIQANHASAHFATSSTTNRPFTSTNGRGQNRYYNGRGARGRSRGRGGRSSVSSSSSFCSRRIVSASCHLFYKSTTLFHNLGMCPQIMKCRYNWSYIKF</sequence>
<dbReference type="Proteomes" id="UP000250235">
    <property type="component" value="Unassembled WGS sequence"/>
</dbReference>
<evidence type="ECO:0000313" key="3">
    <source>
        <dbReference type="Proteomes" id="UP000250235"/>
    </source>
</evidence>
<proteinExistence type="predicted"/>
<feature type="region of interest" description="Disordered" evidence="1">
    <location>
        <begin position="200"/>
        <end position="245"/>
    </location>
</feature>
<keyword evidence="3" id="KW-1185">Reference proteome</keyword>
<dbReference type="AlphaFoldDB" id="A0A2Z7BJW9"/>
<protein>
    <recommendedName>
        <fullName evidence="4">UBN2_3 domain-containing protein</fullName>
    </recommendedName>
</protein>